<comment type="subunit">
    <text evidence="9">Component of the Sec protein translocase complex. Heterotrimer consisting of SecY, SecE and SecG subunits. The heterotrimers can form oligomers, although 1 heterotrimer is thought to be able to translocate proteins. Interacts with the ribosome. Interacts with SecDF, and other proteins may be involved. Interacts with SecA.</text>
</comment>
<accession>A0ABV5UUG1</accession>
<comment type="subcellular location">
    <subcellularLocation>
        <location evidence="9">Cell membrane</location>
        <topology evidence="9">Single-pass membrane protein</topology>
    </subcellularLocation>
    <subcellularLocation>
        <location evidence="1">Membrane</location>
    </subcellularLocation>
</comment>
<evidence type="ECO:0000256" key="5">
    <source>
        <dbReference type="ARBA" id="ARBA00022927"/>
    </source>
</evidence>
<evidence type="ECO:0000256" key="2">
    <source>
        <dbReference type="ARBA" id="ARBA00022448"/>
    </source>
</evidence>
<dbReference type="Pfam" id="PF00584">
    <property type="entry name" value="SecE"/>
    <property type="match status" value="1"/>
</dbReference>
<evidence type="ECO:0000256" key="3">
    <source>
        <dbReference type="ARBA" id="ARBA00022475"/>
    </source>
</evidence>
<evidence type="ECO:0000313" key="11">
    <source>
        <dbReference type="EMBL" id="MFB9715860.1"/>
    </source>
</evidence>
<keyword evidence="3 9" id="KW-1003">Cell membrane</keyword>
<protein>
    <recommendedName>
        <fullName evidence="9">Protein translocase subunit SecE</fullName>
    </recommendedName>
</protein>
<evidence type="ECO:0000256" key="6">
    <source>
        <dbReference type="ARBA" id="ARBA00022989"/>
    </source>
</evidence>
<keyword evidence="5 9" id="KW-0653">Protein transport</keyword>
<sequence>MSEDQVTETAASSSKGRPAKKSDSGFFARIALFVRQVIGELKKVVAPTRKELVNYTVVVLVFVAIMMLVVTILDLAFGTGIKWVFGATGSTNH</sequence>
<dbReference type="InterPro" id="IPR005807">
    <property type="entry name" value="SecE_bac"/>
</dbReference>
<name>A0ABV5UUG1_9MICC</name>
<keyword evidence="8 9" id="KW-0472">Membrane</keyword>
<dbReference type="NCBIfam" id="TIGR00964">
    <property type="entry name" value="secE_bact"/>
    <property type="match status" value="1"/>
</dbReference>
<evidence type="ECO:0000256" key="1">
    <source>
        <dbReference type="ARBA" id="ARBA00004370"/>
    </source>
</evidence>
<keyword evidence="7 9" id="KW-0811">Translocation</keyword>
<dbReference type="HAMAP" id="MF_00422">
    <property type="entry name" value="SecE"/>
    <property type="match status" value="1"/>
</dbReference>
<evidence type="ECO:0000256" key="4">
    <source>
        <dbReference type="ARBA" id="ARBA00022692"/>
    </source>
</evidence>
<dbReference type="Gene3D" id="1.20.5.1030">
    <property type="entry name" value="Preprotein translocase secy subunit"/>
    <property type="match status" value="1"/>
</dbReference>
<gene>
    <name evidence="9 11" type="primary">secE</name>
    <name evidence="11" type="ORF">ACFFPI_17305</name>
</gene>
<evidence type="ECO:0000256" key="8">
    <source>
        <dbReference type="ARBA" id="ARBA00023136"/>
    </source>
</evidence>
<evidence type="ECO:0000256" key="7">
    <source>
        <dbReference type="ARBA" id="ARBA00023010"/>
    </source>
</evidence>
<feature type="transmembrane region" description="Helical" evidence="9">
    <location>
        <begin position="52"/>
        <end position="73"/>
    </location>
</feature>
<evidence type="ECO:0000256" key="10">
    <source>
        <dbReference type="SAM" id="MobiDB-lite"/>
    </source>
</evidence>
<dbReference type="RefSeq" id="WP_028265121.1">
    <property type="nucleotide sequence ID" value="NZ_BAABED010000001.1"/>
</dbReference>
<comment type="similarity">
    <text evidence="9">Belongs to the SecE/SEC61-gamma family.</text>
</comment>
<keyword evidence="2 9" id="KW-0813">Transport</keyword>
<keyword evidence="4 9" id="KW-0812">Transmembrane</keyword>
<keyword evidence="6 9" id="KW-1133">Transmembrane helix</keyword>
<evidence type="ECO:0000256" key="9">
    <source>
        <dbReference type="HAMAP-Rule" id="MF_00422"/>
    </source>
</evidence>
<feature type="region of interest" description="Disordered" evidence="10">
    <location>
        <begin position="1"/>
        <end position="22"/>
    </location>
</feature>
<keyword evidence="12" id="KW-1185">Reference proteome</keyword>
<dbReference type="InterPro" id="IPR001901">
    <property type="entry name" value="Translocase_SecE/Sec61-g"/>
</dbReference>
<dbReference type="Proteomes" id="UP001589536">
    <property type="component" value="Unassembled WGS sequence"/>
</dbReference>
<dbReference type="PANTHER" id="PTHR33910">
    <property type="entry name" value="PROTEIN TRANSLOCASE SUBUNIT SECE"/>
    <property type="match status" value="1"/>
</dbReference>
<proteinExistence type="inferred from homology"/>
<comment type="function">
    <text evidence="9">Essential subunit of the Sec protein translocation channel SecYEG. Clamps together the 2 halves of SecY. May contact the channel plug during translocation.</text>
</comment>
<dbReference type="InterPro" id="IPR038379">
    <property type="entry name" value="SecE_sf"/>
</dbReference>
<reference evidence="11 12" key="1">
    <citation type="submission" date="2024-09" db="EMBL/GenBank/DDBJ databases">
        <authorList>
            <person name="Sun Q."/>
            <person name="Mori K."/>
        </authorList>
    </citation>
    <scope>NUCLEOTIDE SEQUENCE [LARGE SCALE GENOMIC DNA]</scope>
    <source>
        <strain evidence="11 12">JCM 13519</strain>
    </source>
</reference>
<evidence type="ECO:0000313" key="12">
    <source>
        <dbReference type="Proteomes" id="UP001589536"/>
    </source>
</evidence>
<dbReference type="EMBL" id="JBHMBH010000039">
    <property type="protein sequence ID" value="MFB9715860.1"/>
    <property type="molecule type" value="Genomic_DNA"/>
</dbReference>
<comment type="caution">
    <text evidence="11">The sequence shown here is derived from an EMBL/GenBank/DDBJ whole genome shotgun (WGS) entry which is preliminary data.</text>
</comment>
<organism evidence="11 12">
    <name type="scientific">Arthrobacter methylotrophus</name>
    <dbReference type="NCBI Taxonomy" id="121291"/>
    <lineage>
        <taxon>Bacteria</taxon>
        <taxon>Bacillati</taxon>
        <taxon>Actinomycetota</taxon>
        <taxon>Actinomycetes</taxon>
        <taxon>Micrococcales</taxon>
        <taxon>Micrococcaceae</taxon>
        <taxon>Arthrobacter</taxon>
    </lineage>
</organism>
<dbReference type="PANTHER" id="PTHR33910:SF1">
    <property type="entry name" value="PROTEIN TRANSLOCASE SUBUNIT SECE"/>
    <property type="match status" value="1"/>
</dbReference>